<gene>
    <name evidence="2" type="ORF">SAMN05444398_1136</name>
</gene>
<sequence>MTKVQKTNRSALPVDDLPRVTSGTGFGFLSGVRVVDLTTSVAGPYATMLLAEFGAEVIKVERSSGDDARHWGPPFLDGQALWFTAVNRNKKSVVLDLKSNNGRNDLEKLVASADVFVTNQPLDVQRKLGLDYESVKAMRDDIVFVSITGFGLNGARSGMTCYDLIAEGYSGIMDITGTADAPPQKIGAPAADMLAGQDAAMATLAVLCDRMRTGKGRLIDISLVESMTRFLSCRISSYLGSGEIPERSGGTDSVIAIYQAFETADLPITLGLGSDAIWRRFWETVGDVEFGQREEFASNAARRDHRSEIVAHIQSFLKAERRETWLERFARARIPAGPINRVDEVANDADLQERGMFYALQGENGAVQPQIGLGIQVDGAYSVARSLPPRLGEHTDAIIRELHGQEKPAVTEID</sequence>
<accession>A0A1M7HKS8</accession>
<dbReference type="Gene3D" id="3.30.1540.10">
    <property type="entry name" value="formyl-coa transferase, domain 3"/>
    <property type="match status" value="1"/>
</dbReference>
<dbReference type="RefSeq" id="WP_200797818.1">
    <property type="nucleotide sequence ID" value="NZ_BMLR01000013.1"/>
</dbReference>
<dbReference type="InterPro" id="IPR003673">
    <property type="entry name" value="CoA-Trfase_fam_III"/>
</dbReference>
<dbReference type="PANTHER" id="PTHR48207:SF3">
    <property type="entry name" value="SUCCINATE--HYDROXYMETHYLGLUTARATE COA-TRANSFERASE"/>
    <property type="match status" value="1"/>
</dbReference>
<evidence type="ECO:0000313" key="3">
    <source>
        <dbReference type="Proteomes" id="UP000183974"/>
    </source>
</evidence>
<dbReference type="AlphaFoldDB" id="A0A1M7HKS8"/>
<proteinExistence type="predicted"/>
<dbReference type="Pfam" id="PF02515">
    <property type="entry name" value="CoA_transf_3"/>
    <property type="match status" value="1"/>
</dbReference>
<dbReference type="STRING" id="337701.SAMN05444398_1136"/>
<dbReference type="PANTHER" id="PTHR48207">
    <property type="entry name" value="SUCCINATE--HYDROXYMETHYLGLUTARATE COA-TRANSFERASE"/>
    <property type="match status" value="1"/>
</dbReference>
<evidence type="ECO:0000313" key="2">
    <source>
        <dbReference type="EMBL" id="SHM29039.1"/>
    </source>
</evidence>
<dbReference type="InterPro" id="IPR044855">
    <property type="entry name" value="CoA-Trfase_III_dom3_sf"/>
</dbReference>
<dbReference type="InterPro" id="IPR023606">
    <property type="entry name" value="CoA-Trfase_III_dom_1_sf"/>
</dbReference>
<dbReference type="Proteomes" id="UP000183974">
    <property type="component" value="Unassembled WGS sequence"/>
</dbReference>
<keyword evidence="1 2" id="KW-0808">Transferase</keyword>
<dbReference type="InterPro" id="IPR050483">
    <property type="entry name" value="CoA-transferase_III_domain"/>
</dbReference>
<dbReference type="SUPFAM" id="SSF89796">
    <property type="entry name" value="CoA-transferase family III (CaiB/BaiF)"/>
    <property type="match status" value="1"/>
</dbReference>
<evidence type="ECO:0000256" key="1">
    <source>
        <dbReference type="ARBA" id="ARBA00022679"/>
    </source>
</evidence>
<organism evidence="2 3">
    <name type="scientific">Roseovarius pacificus</name>
    <dbReference type="NCBI Taxonomy" id="337701"/>
    <lineage>
        <taxon>Bacteria</taxon>
        <taxon>Pseudomonadati</taxon>
        <taxon>Pseudomonadota</taxon>
        <taxon>Alphaproteobacteria</taxon>
        <taxon>Rhodobacterales</taxon>
        <taxon>Roseobacteraceae</taxon>
        <taxon>Roseovarius</taxon>
    </lineage>
</organism>
<dbReference type="Gene3D" id="3.40.50.10540">
    <property type="entry name" value="Crotonobetainyl-coa:carnitine coa-transferase, domain 1"/>
    <property type="match status" value="1"/>
</dbReference>
<protein>
    <submittedName>
        <fullName evidence="2">Crotonobetainyl-CoA:carnitine CoA-transferase CaiB</fullName>
    </submittedName>
</protein>
<name>A0A1M7HKS8_9RHOB</name>
<dbReference type="GO" id="GO:0008410">
    <property type="term" value="F:CoA-transferase activity"/>
    <property type="evidence" value="ECO:0007669"/>
    <property type="project" value="TreeGrafter"/>
</dbReference>
<keyword evidence="3" id="KW-1185">Reference proteome</keyword>
<reference evidence="2 3" key="1">
    <citation type="submission" date="2016-11" db="EMBL/GenBank/DDBJ databases">
        <authorList>
            <person name="Jaros S."/>
            <person name="Januszkiewicz K."/>
            <person name="Wedrychowicz H."/>
        </authorList>
    </citation>
    <scope>NUCLEOTIDE SEQUENCE [LARGE SCALE GENOMIC DNA]</scope>
    <source>
        <strain evidence="2 3">DSM 29589</strain>
    </source>
</reference>
<dbReference type="EMBL" id="FRBR01000013">
    <property type="protein sequence ID" value="SHM29039.1"/>
    <property type="molecule type" value="Genomic_DNA"/>
</dbReference>